<evidence type="ECO:0008006" key="3">
    <source>
        <dbReference type="Google" id="ProtNLM"/>
    </source>
</evidence>
<name>A0A166J1U4_9AGAM</name>
<accession>A0A166J1U4</accession>
<evidence type="ECO:0000313" key="2">
    <source>
        <dbReference type="Proteomes" id="UP000076798"/>
    </source>
</evidence>
<protein>
    <recommendedName>
        <fullName evidence="3">F-box domain-containing protein</fullName>
    </recommendedName>
</protein>
<dbReference type="STRING" id="1314776.A0A166J1U4"/>
<dbReference type="OrthoDB" id="2522283at2759"/>
<dbReference type="Proteomes" id="UP000076798">
    <property type="component" value="Unassembled WGS sequence"/>
</dbReference>
<reference evidence="1 2" key="1">
    <citation type="journal article" date="2016" name="Mol. Biol. Evol.">
        <title>Comparative Genomics of Early-Diverging Mushroom-Forming Fungi Provides Insights into the Origins of Lignocellulose Decay Capabilities.</title>
        <authorList>
            <person name="Nagy L.G."/>
            <person name="Riley R."/>
            <person name="Tritt A."/>
            <person name="Adam C."/>
            <person name="Daum C."/>
            <person name="Floudas D."/>
            <person name="Sun H."/>
            <person name="Yadav J.S."/>
            <person name="Pangilinan J."/>
            <person name="Larsson K.H."/>
            <person name="Matsuura K."/>
            <person name="Barry K."/>
            <person name="Labutti K."/>
            <person name="Kuo R."/>
            <person name="Ohm R.A."/>
            <person name="Bhattacharya S.S."/>
            <person name="Shirouzu T."/>
            <person name="Yoshinaga Y."/>
            <person name="Martin F.M."/>
            <person name="Grigoriev I.V."/>
            <person name="Hibbett D.S."/>
        </authorList>
    </citation>
    <scope>NUCLEOTIDE SEQUENCE [LARGE SCALE GENOMIC DNA]</scope>
    <source>
        <strain evidence="1 2">HHB10207 ss-3</strain>
    </source>
</reference>
<organism evidence="1 2">
    <name type="scientific">Sistotremastrum suecicum HHB10207 ss-3</name>
    <dbReference type="NCBI Taxonomy" id="1314776"/>
    <lineage>
        <taxon>Eukaryota</taxon>
        <taxon>Fungi</taxon>
        <taxon>Dikarya</taxon>
        <taxon>Basidiomycota</taxon>
        <taxon>Agaricomycotina</taxon>
        <taxon>Agaricomycetes</taxon>
        <taxon>Sistotremastrales</taxon>
        <taxon>Sistotremastraceae</taxon>
        <taxon>Sistotremastrum</taxon>
    </lineage>
</organism>
<keyword evidence="2" id="KW-1185">Reference proteome</keyword>
<evidence type="ECO:0000313" key="1">
    <source>
        <dbReference type="EMBL" id="KZT44294.1"/>
    </source>
</evidence>
<sequence length="385" mass="42119">MFPFSLINRARLYLYPSQAPNKNAESPKLPSDIIFNVIDELAASGDSRTLATVSLLSTTFRDYAQTRVFGSVSITSRETLFSFQDSIKPSSARGSRLASKVKALSVVLDYDDPFHITEDHFVSVVCACPSLRSLSVSIQGCKDPICAAPVVVDQQQRPTGCPAPSFNRSTIAQLRRLAPHVSHLEMTNWSDNGDMSIQLLEALPSLKSVVLRGTIPQTLPAVHQADAPCSLDSLAFELSVQPTSDVVQWLIGRYATDLLTLSFGFEPSSALLETALAQCTSTLQTLSLPSCPPLRDNLLHDCAELTSLEIQSFSTTSSTLDNLPKSLRRVLLGVSDLLFDPESFEFLRQLPRLTTVSLSFLRAIDGQRVVRDVVRARGIGCEVFL</sequence>
<gene>
    <name evidence="1" type="ORF">SISSUDRAFT_1029032</name>
</gene>
<dbReference type="SUPFAM" id="SSF52058">
    <property type="entry name" value="L domain-like"/>
    <property type="match status" value="1"/>
</dbReference>
<dbReference type="Gene3D" id="3.80.10.10">
    <property type="entry name" value="Ribonuclease Inhibitor"/>
    <property type="match status" value="1"/>
</dbReference>
<dbReference type="AlphaFoldDB" id="A0A166J1U4"/>
<dbReference type="InterPro" id="IPR032675">
    <property type="entry name" value="LRR_dom_sf"/>
</dbReference>
<dbReference type="EMBL" id="KV428004">
    <property type="protein sequence ID" value="KZT44294.1"/>
    <property type="molecule type" value="Genomic_DNA"/>
</dbReference>
<proteinExistence type="predicted"/>